<dbReference type="PANTHER" id="PTHR42705:SF2">
    <property type="entry name" value="BIFUNCTIONAL NON-HOMOLOGOUS END JOINING PROTEIN LIGD"/>
    <property type="match status" value="1"/>
</dbReference>
<dbReference type="Gene3D" id="3.90.920.10">
    <property type="entry name" value="DNA primase, PRIM domain"/>
    <property type="match status" value="1"/>
</dbReference>
<dbReference type="CDD" id="cd04861">
    <property type="entry name" value="LigD_Pol_like"/>
    <property type="match status" value="1"/>
</dbReference>
<sequence>MTVVSVEGAAINLTNIQKVLWPEDGITKGDYIKYLVDISPYILKYLKGRPMVFTRYPDGIYGRSFYQKNCPGYAPEWIKTLSIKGSKREIKYIMIEDVKTLVWVGNQASIELHPWHSRADSLNYPDYAVFDLDPMENTDFNDALELAAALNKILALQGIKSYPKTSGATGLQVYVPLEPRYTYKQVQDFTHFFSAVVVDAFPKKATIVRQVKGRGGKLYMDYLQNIRGKTIVAPYSVRPRAGAPVSTPLNWDEVAGGRVNQKDYNIETIFDRLQKVGDPFSGVIEEKQNIDKILKYIEENRNQLKGF</sequence>
<feature type="domain" description="DNA ligase D polymerase" evidence="1">
    <location>
        <begin position="27"/>
        <end position="280"/>
    </location>
</feature>
<dbReference type="Pfam" id="PF21686">
    <property type="entry name" value="LigD_Prim-Pol"/>
    <property type="match status" value="1"/>
</dbReference>
<dbReference type="Proteomes" id="UP000662904">
    <property type="component" value="Chromosome"/>
</dbReference>
<evidence type="ECO:0000313" key="3">
    <source>
        <dbReference type="Proteomes" id="UP000662904"/>
    </source>
</evidence>
<reference evidence="2" key="1">
    <citation type="submission" date="2020-07" db="EMBL/GenBank/DDBJ databases">
        <title>Koleobacter methoxysyntrophicus gen. nov., sp. nov., a novel anaerobic bacterium isolated from deep subsurface oil field and proposal of Koleobacterales ord. nov. in the phylum Firmicutes.</title>
        <authorList>
            <person name="Sakamoto S."/>
            <person name="Tamaki H."/>
        </authorList>
    </citation>
    <scope>NUCLEOTIDE SEQUENCE</scope>
    <source>
        <strain evidence="2">NRmbB1</strain>
    </source>
</reference>
<dbReference type="RefSeq" id="WP_206706692.1">
    <property type="nucleotide sequence ID" value="NZ_CP059066.1"/>
</dbReference>
<name>A0A8A0RNC8_9FIRM</name>
<protein>
    <submittedName>
        <fullName evidence="2">Bifunctional non-homologous end joining protein LigD</fullName>
    </submittedName>
</protein>
<dbReference type="EMBL" id="CP059066">
    <property type="protein sequence ID" value="QSQ09334.1"/>
    <property type="molecule type" value="Genomic_DNA"/>
</dbReference>
<evidence type="ECO:0000313" key="2">
    <source>
        <dbReference type="EMBL" id="QSQ09334.1"/>
    </source>
</evidence>
<dbReference type="KEGG" id="kme:H0A61_01695"/>
<keyword evidence="3" id="KW-1185">Reference proteome</keyword>
<accession>A0A8A0RNC8</accession>
<dbReference type="InterPro" id="IPR052171">
    <property type="entry name" value="NHEJ_LigD"/>
</dbReference>
<dbReference type="PANTHER" id="PTHR42705">
    <property type="entry name" value="BIFUNCTIONAL NON-HOMOLOGOUS END JOINING PROTEIN LIGD"/>
    <property type="match status" value="1"/>
</dbReference>
<proteinExistence type="predicted"/>
<gene>
    <name evidence="2" type="primary">ligd</name>
    <name evidence="2" type="ORF">H0A61_01695</name>
</gene>
<evidence type="ECO:0000259" key="1">
    <source>
        <dbReference type="Pfam" id="PF21686"/>
    </source>
</evidence>
<dbReference type="InterPro" id="IPR014145">
    <property type="entry name" value="LigD_pol_dom"/>
</dbReference>
<organism evidence="2 3">
    <name type="scientific">Koleobacter methoxysyntrophicus</name>
    <dbReference type="NCBI Taxonomy" id="2751313"/>
    <lineage>
        <taxon>Bacteria</taxon>
        <taxon>Bacillati</taxon>
        <taxon>Bacillota</taxon>
        <taxon>Clostridia</taxon>
        <taxon>Koleobacterales</taxon>
        <taxon>Koleobacteraceae</taxon>
        <taxon>Koleobacter</taxon>
    </lineage>
</organism>
<dbReference type="AlphaFoldDB" id="A0A8A0RNC8"/>
<dbReference type="NCBIfam" id="TIGR02778">
    <property type="entry name" value="ligD_pol"/>
    <property type="match status" value="1"/>
</dbReference>